<gene>
    <name evidence="2" type="ORF">NO357_21455</name>
</gene>
<dbReference type="InterPro" id="IPR000873">
    <property type="entry name" value="AMP-dep_synth/lig_dom"/>
</dbReference>
<name>A0AAE4B5Y5_9RHOB</name>
<evidence type="ECO:0000313" key="2">
    <source>
        <dbReference type="EMBL" id="MDQ2092478.1"/>
    </source>
</evidence>
<dbReference type="InterPro" id="IPR042099">
    <property type="entry name" value="ANL_N_sf"/>
</dbReference>
<feature type="non-terminal residue" evidence="2">
    <location>
        <position position="1"/>
    </location>
</feature>
<dbReference type="SUPFAM" id="SSF56801">
    <property type="entry name" value="Acetyl-CoA synthetase-like"/>
    <property type="match status" value="1"/>
</dbReference>
<dbReference type="Gene3D" id="3.40.50.12780">
    <property type="entry name" value="N-terminal domain of ligase-like"/>
    <property type="match status" value="1"/>
</dbReference>
<dbReference type="PROSITE" id="PS00455">
    <property type="entry name" value="AMP_BINDING"/>
    <property type="match status" value="1"/>
</dbReference>
<accession>A0AAE4B5Y5</accession>
<feature type="non-terminal residue" evidence="2">
    <location>
        <position position="74"/>
    </location>
</feature>
<dbReference type="Pfam" id="PF00501">
    <property type="entry name" value="AMP-binding"/>
    <property type="match status" value="1"/>
</dbReference>
<organism evidence="2 3">
    <name type="scientific">Marimonas arenosa</name>
    <dbReference type="NCBI Taxonomy" id="1795305"/>
    <lineage>
        <taxon>Bacteria</taxon>
        <taxon>Pseudomonadati</taxon>
        <taxon>Pseudomonadota</taxon>
        <taxon>Alphaproteobacteria</taxon>
        <taxon>Rhodobacterales</taxon>
        <taxon>Paracoccaceae</taxon>
        <taxon>Marimonas</taxon>
    </lineage>
</organism>
<dbReference type="Proteomes" id="UP001226762">
    <property type="component" value="Unassembled WGS sequence"/>
</dbReference>
<reference evidence="2" key="1">
    <citation type="submission" date="2022-07" db="EMBL/GenBank/DDBJ databases">
        <authorList>
            <person name="Otstavnykh N."/>
            <person name="Isaeva M."/>
            <person name="Bystritskaya E."/>
        </authorList>
    </citation>
    <scope>NUCLEOTIDE SEQUENCE</scope>
    <source>
        <strain evidence="2">KCTC 52189</strain>
    </source>
</reference>
<feature type="domain" description="AMP-dependent synthetase/ligase" evidence="1">
    <location>
        <begin position="13"/>
        <end position="71"/>
    </location>
</feature>
<dbReference type="InterPro" id="IPR020845">
    <property type="entry name" value="AMP-binding_CS"/>
</dbReference>
<sequence>VFDPAGPPALREAAILFTSGSTGKPKGCVLPNEYFLEAGRWYAAEGGLCALAEDPAERMLTPLPIFHMNAMAYS</sequence>
<evidence type="ECO:0000259" key="1">
    <source>
        <dbReference type="Pfam" id="PF00501"/>
    </source>
</evidence>
<keyword evidence="3" id="KW-1185">Reference proteome</keyword>
<dbReference type="EMBL" id="JANHAX010000029">
    <property type="protein sequence ID" value="MDQ2092478.1"/>
    <property type="molecule type" value="Genomic_DNA"/>
</dbReference>
<comment type="caution">
    <text evidence="2">The sequence shown here is derived from an EMBL/GenBank/DDBJ whole genome shotgun (WGS) entry which is preliminary data.</text>
</comment>
<reference evidence="2" key="2">
    <citation type="submission" date="2023-02" db="EMBL/GenBank/DDBJ databases">
        <title>'Rhodoalgimonas zhirmunskyi' gen. nov., isolated from a red alga.</title>
        <authorList>
            <person name="Nedashkovskaya O.I."/>
            <person name="Otstavnykh N.Y."/>
            <person name="Bystritskaya E.P."/>
            <person name="Balabanova L.A."/>
            <person name="Isaeva M.P."/>
        </authorList>
    </citation>
    <scope>NUCLEOTIDE SEQUENCE</scope>
    <source>
        <strain evidence="2">KCTC 52189</strain>
    </source>
</reference>
<dbReference type="AlphaFoldDB" id="A0AAE4B5Y5"/>
<proteinExistence type="predicted"/>
<evidence type="ECO:0000313" key="3">
    <source>
        <dbReference type="Proteomes" id="UP001226762"/>
    </source>
</evidence>
<protein>
    <submittedName>
        <fullName evidence="2">AMP-binding protein</fullName>
    </submittedName>
</protein>
<dbReference type="RefSeq" id="WP_306737784.1">
    <property type="nucleotide sequence ID" value="NZ_JANHAX010000029.1"/>
</dbReference>